<evidence type="ECO:0000313" key="2">
    <source>
        <dbReference type="Proteomes" id="UP000005408"/>
    </source>
</evidence>
<evidence type="ECO:0008006" key="3">
    <source>
        <dbReference type="Google" id="ProtNLM"/>
    </source>
</evidence>
<accession>A0A8W8NQD9</accession>
<evidence type="ECO:0000313" key="1">
    <source>
        <dbReference type="EnsemblMetazoa" id="G8755.1:cds"/>
    </source>
</evidence>
<dbReference type="InterPro" id="IPR027417">
    <property type="entry name" value="P-loop_NTPase"/>
</dbReference>
<dbReference type="Proteomes" id="UP000005408">
    <property type="component" value="Unassembled WGS sequence"/>
</dbReference>
<name>A0A8W8NQD9_MAGGI</name>
<reference evidence="1" key="1">
    <citation type="submission" date="2022-08" db="UniProtKB">
        <authorList>
            <consortium name="EnsemblMetazoa"/>
        </authorList>
    </citation>
    <scope>IDENTIFICATION</scope>
    <source>
        <strain evidence="1">05x7-T-G4-1.051#20</strain>
    </source>
</reference>
<dbReference type="SUPFAM" id="SSF52540">
    <property type="entry name" value="P-loop containing nucleoside triphosphate hydrolases"/>
    <property type="match status" value="1"/>
</dbReference>
<organism evidence="1 2">
    <name type="scientific">Magallana gigas</name>
    <name type="common">Pacific oyster</name>
    <name type="synonym">Crassostrea gigas</name>
    <dbReference type="NCBI Taxonomy" id="29159"/>
    <lineage>
        <taxon>Eukaryota</taxon>
        <taxon>Metazoa</taxon>
        <taxon>Spiralia</taxon>
        <taxon>Lophotrochozoa</taxon>
        <taxon>Mollusca</taxon>
        <taxon>Bivalvia</taxon>
        <taxon>Autobranchia</taxon>
        <taxon>Pteriomorphia</taxon>
        <taxon>Ostreida</taxon>
        <taxon>Ostreoidea</taxon>
        <taxon>Ostreidae</taxon>
        <taxon>Magallana</taxon>
    </lineage>
</organism>
<dbReference type="AlphaFoldDB" id="A0A8W8NQD9"/>
<sequence length="331" mass="37123">MAICFQEYIVKIKWKHVYIIVIVACNNKIHILFLKGSAPSLWRGKGFPPKLDLTVVTEYKDLFSSLTSEITNVVPFINIILVGEAAAGKSSLVNTFATALDGGKTIKTICNSGPLSYGPGSLTSTNHIEALHIGENMLHVRLHDLPGIAHTTIVREDELNMVIDGKIKPNAKIQTALEMAQNKDILRENPKPADKMHCIIYVIRATFNTALDCHQSDSLKVLRNIRNKRKAEDDAIQFAIVTAIDEIGVNNYDMENAYNYPCIRPICDYVSRVLMLDPNRVIPVSNYFEEMSPTDAKNAMSLFALWKVCSAGQDYIKRNWGEKTIRADFHQ</sequence>
<protein>
    <recommendedName>
        <fullName evidence="3">G domain-containing protein</fullName>
    </recommendedName>
</protein>
<dbReference type="Gene3D" id="3.40.50.300">
    <property type="entry name" value="P-loop containing nucleotide triphosphate hydrolases"/>
    <property type="match status" value="1"/>
</dbReference>
<dbReference type="EnsemblMetazoa" id="G8755.1">
    <property type="protein sequence ID" value="G8755.1:cds"/>
    <property type="gene ID" value="G8755"/>
</dbReference>
<keyword evidence="2" id="KW-1185">Reference proteome</keyword>
<proteinExistence type="predicted"/>